<protein>
    <recommendedName>
        <fullName evidence="4">SH3 domain-containing protein</fullName>
    </recommendedName>
</protein>
<keyword evidence="1" id="KW-0812">Transmembrane</keyword>
<feature type="transmembrane region" description="Helical" evidence="1">
    <location>
        <begin position="162"/>
        <end position="183"/>
    </location>
</feature>
<sequence>MQVYHLNKIIFFALFSFFVWQPAYSQIDRNQLALADSLFKSNRLLEAEKIYLPFAESQRNENETIRLKLAYIAKAKNDWLQELYYLSSLQAEQDRPAIAKRLQEIGDRQSLSGFQINLMDQFLWIYFTYFPYLMGFLFALAFYVVGILSFKKVKKMKIKTYSLYYLGFYLLFLTWFANFPALLQYGIITKEKAYLRDYASSAAPVKQMLKKGNRIIHWQKKDIWVNCYFEGELGYVKADDYLPIN</sequence>
<dbReference type="Proteomes" id="UP000245468">
    <property type="component" value="Chromosome"/>
</dbReference>
<proteinExistence type="predicted"/>
<dbReference type="OrthoDB" id="977366at2"/>
<evidence type="ECO:0000313" key="3">
    <source>
        <dbReference type="Proteomes" id="UP000245468"/>
    </source>
</evidence>
<dbReference type="RefSeq" id="WP_109323130.1">
    <property type="nucleotide sequence ID" value="NZ_CP029346.1"/>
</dbReference>
<accession>A0A2S2DVJ2</accession>
<evidence type="ECO:0008006" key="4">
    <source>
        <dbReference type="Google" id="ProtNLM"/>
    </source>
</evidence>
<dbReference type="AlphaFoldDB" id="A0A2S2DVJ2"/>
<organism evidence="2 3">
    <name type="scientific">Aquirufa nivalisilvae</name>
    <dbReference type="NCBI Taxonomy" id="2516557"/>
    <lineage>
        <taxon>Bacteria</taxon>
        <taxon>Pseudomonadati</taxon>
        <taxon>Bacteroidota</taxon>
        <taxon>Cytophagia</taxon>
        <taxon>Cytophagales</taxon>
        <taxon>Flectobacillaceae</taxon>
        <taxon>Aquirufa</taxon>
    </lineage>
</organism>
<evidence type="ECO:0000256" key="1">
    <source>
        <dbReference type="SAM" id="Phobius"/>
    </source>
</evidence>
<keyword evidence="1" id="KW-0472">Membrane</keyword>
<evidence type="ECO:0000313" key="2">
    <source>
        <dbReference type="EMBL" id="AWL09444.1"/>
    </source>
</evidence>
<name>A0A2S2DVJ2_9BACT</name>
<reference evidence="3" key="1">
    <citation type="submission" date="2018-05" db="EMBL/GenBank/DDBJ databases">
        <title>Pseudarcicella sp. HME7025 Genome sequencing and assembly.</title>
        <authorList>
            <person name="Kim H."/>
            <person name="Kang H."/>
            <person name="Joh K."/>
        </authorList>
    </citation>
    <scope>NUCLEOTIDE SEQUENCE [LARGE SCALE GENOMIC DNA]</scope>
    <source>
        <strain evidence="3">HME7025</strain>
    </source>
</reference>
<gene>
    <name evidence="2" type="ORF">HME7025_01590</name>
</gene>
<dbReference type="KEGG" id="psez:HME7025_01590"/>
<keyword evidence="1" id="KW-1133">Transmembrane helix</keyword>
<feature type="transmembrane region" description="Helical" evidence="1">
    <location>
        <begin position="129"/>
        <end position="150"/>
    </location>
</feature>
<dbReference type="EMBL" id="CP029346">
    <property type="protein sequence ID" value="AWL09444.1"/>
    <property type="molecule type" value="Genomic_DNA"/>
</dbReference>
<keyword evidence="3" id="KW-1185">Reference proteome</keyword>